<keyword evidence="3" id="KW-0325">Glycoprotein</keyword>
<protein>
    <recommendedName>
        <fullName evidence="8">NHL repeat containing protein</fullName>
    </recommendedName>
</protein>
<evidence type="ECO:0000313" key="6">
    <source>
        <dbReference type="EMBL" id="CAF1283685.1"/>
    </source>
</evidence>
<dbReference type="InterPro" id="IPR011042">
    <property type="entry name" value="6-blade_b-propeller_TolB-like"/>
</dbReference>
<proteinExistence type="predicted"/>
<evidence type="ECO:0000313" key="7">
    <source>
        <dbReference type="Proteomes" id="UP000663852"/>
    </source>
</evidence>
<feature type="compositionally biased region" description="Low complexity" evidence="5">
    <location>
        <begin position="16"/>
        <end position="91"/>
    </location>
</feature>
<dbReference type="SUPFAM" id="SSF63829">
    <property type="entry name" value="Calcium-dependent phosphotriesterase"/>
    <property type="match status" value="1"/>
</dbReference>
<name>A0A815CDE9_ADIRI</name>
<accession>A0A815CDE9</accession>
<dbReference type="InterPro" id="IPR001258">
    <property type="entry name" value="NHL_repeat"/>
</dbReference>
<evidence type="ECO:0000256" key="4">
    <source>
        <dbReference type="PROSITE-ProRule" id="PRU00504"/>
    </source>
</evidence>
<reference evidence="6" key="1">
    <citation type="submission" date="2021-02" db="EMBL/GenBank/DDBJ databases">
        <authorList>
            <person name="Nowell W R."/>
        </authorList>
    </citation>
    <scope>NUCLEOTIDE SEQUENCE</scope>
</reference>
<sequence length="405" mass="42025">MPNGNKVTSMIKKTSKPSAKSTSTSSSTTITSTRKTTSSSTSSTSTSSSSTSSTSTSTSLTSSTSTSSSSTSSTSTSSSSTSSTSTSTAASVDPCMSSSRLWNTTGITVSVWSGLTKVSGLFIDSRDTLFITDQSTSSVVWKLLKNTTTATIVAGVSGLRTAAANNLNYPQDAYFDSKQTLYVSDYTNYRIQKYINGSTIGITMAGITGSSGSALNQLVGPRHITFDATESNLYVVDGDGNRIMRYSANSTSGNNGVLVAGGATAGNANTQLNNPWGIFYNESISNYIYTTNAAGHTVMKWLPGDSSGTFVAGVSGVPGSNATLLNSPRGMIVDTYLNVYVADYANDRIQLFCAGNPNGITIAGNGATGSGATSMNGPRGIAFDSSMNLYVGEFDNARVLKFLKL</sequence>
<dbReference type="PANTHER" id="PTHR10680:SF14">
    <property type="entry name" value="PEPTIDYL-GLYCINE ALPHA-AMIDATING MONOOXYGENASE"/>
    <property type="match status" value="1"/>
</dbReference>
<dbReference type="PANTHER" id="PTHR10680">
    <property type="entry name" value="PEPTIDYL-GLYCINE ALPHA-AMIDATING MONOOXYGENASE"/>
    <property type="match status" value="1"/>
</dbReference>
<keyword evidence="2" id="KW-0677">Repeat</keyword>
<dbReference type="CDD" id="cd05819">
    <property type="entry name" value="NHL"/>
    <property type="match status" value="1"/>
</dbReference>
<gene>
    <name evidence="6" type="ORF">EDS130_LOCUS29700</name>
</gene>
<evidence type="ECO:0000256" key="3">
    <source>
        <dbReference type="ARBA" id="ARBA00023180"/>
    </source>
</evidence>
<dbReference type="OrthoDB" id="10020332at2759"/>
<evidence type="ECO:0008006" key="8">
    <source>
        <dbReference type="Google" id="ProtNLM"/>
    </source>
</evidence>
<comment type="caution">
    <text evidence="6">The sequence shown here is derived from an EMBL/GenBank/DDBJ whole genome shotgun (WGS) entry which is preliminary data.</text>
</comment>
<dbReference type="PROSITE" id="PS51125">
    <property type="entry name" value="NHL"/>
    <property type="match status" value="1"/>
</dbReference>
<feature type="compositionally biased region" description="Polar residues" evidence="5">
    <location>
        <begin position="1"/>
        <end position="12"/>
    </location>
</feature>
<feature type="region of interest" description="Disordered" evidence="5">
    <location>
        <begin position="1"/>
        <end position="94"/>
    </location>
</feature>
<dbReference type="EMBL" id="CAJNOJ010000202">
    <property type="protein sequence ID" value="CAF1283685.1"/>
    <property type="molecule type" value="Genomic_DNA"/>
</dbReference>
<evidence type="ECO:0000256" key="2">
    <source>
        <dbReference type="ARBA" id="ARBA00022737"/>
    </source>
</evidence>
<evidence type="ECO:0000256" key="1">
    <source>
        <dbReference type="ARBA" id="ARBA00022729"/>
    </source>
</evidence>
<dbReference type="AlphaFoldDB" id="A0A815CDE9"/>
<dbReference type="Proteomes" id="UP000663852">
    <property type="component" value="Unassembled WGS sequence"/>
</dbReference>
<keyword evidence="1" id="KW-0732">Signal</keyword>
<organism evidence="6 7">
    <name type="scientific">Adineta ricciae</name>
    <name type="common">Rotifer</name>
    <dbReference type="NCBI Taxonomy" id="249248"/>
    <lineage>
        <taxon>Eukaryota</taxon>
        <taxon>Metazoa</taxon>
        <taxon>Spiralia</taxon>
        <taxon>Gnathifera</taxon>
        <taxon>Rotifera</taxon>
        <taxon>Eurotatoria</taxon>
        <taxon>Bdelloidea</taxon>
        <taxon>Adinetida</taxon>
        <taxon>Adinetidae</taxon>
        <taxon>Adineta</taxon>
    </lineage>
</organism>
<feature type="repeat" description="NHL" evidence="4">
    <location>
        <begin position="312"/>
        <end position="355"/>
    </location>
</feature>
<evidence type="ECO:0000256" key="5">
    <source>
        <dbReference type="SAM" id="MobiDB-lite"/>
    </source>
</evidence>
<dbReference type="Gene3D" id="2.120.10.30">
    <property type="entry name" value="TolB, C-terminal domain"/>
    <property type="match status" value="2"/>
</dbReference>